<evidence type="ECO:0000313" key="2">
    <source>
        <dbReference type="EMBL" id="MCL9817780.1"/>
    </source>
</evidence>
<name>A0AAE3K9N3_9EURY</name>
<comment type="caution">
    <text evidence="2">The sequence shown here is derived from an EMBL/GenBank/DDBJ whole genome shotgun (WGS) entry which is preliminary data.</text>
</comment>
<accession>A0AAE3K9N3</accession>
<protein>
    <recommendedName>
        <fullName evidence="1">GIY-YIG domain-containing protein</fullName>
    </recommendedName>
</protein>
<organism evidence="2 3">
    <name type="scientific">Natronocalculus amylovorans</name>
    <dbReference type="NCBI Taxonomy" id="2917812"/>
    <lineage>
        <taxon>Archaea</taxon>
        <taxon>Methanobacteriati</taxon>
        <taxon>Methanobacteriota</taxon>
        <taxon>Stenosarchaea group</taxon>
        <taxon>Halobacteria</taxon>
        <taxon>Halobacteriales</taxon>
        <taxon>Haloferacaceae</taxon>
        <taxon>Natronocalculus</taxon>
    </lineage>
</organism>
<dbReference type="PROSITE" id="PS50164">
    <property type="entry name" value="GIY_YIG"/>
    <property type="match status" value="1"/>
</dbReference>
<reference evidence="2" key="2">
    <citation type="submission" date="2022-02" db="EMBL/GenBank/DDBJ databases">
        <authorList>
            <person name="Elcheninov A.G."/>
            <person name="Sorokin D.Y."/>
            <person name="Kublanov I.V."/>
        </authorList>
    </citation>
    <scope>NUCLEOTIDE SEQUENCE</scope>
    <source>
        <strain evidence="2">AArc-St2</strain>
    </source>
</reference>
<gene>
    <name evidence="2" type="ORF">AArcSt2_12580</name>
</gene>
<dbReference type="InterPro" id="IPR000305">
    <property type="entry name" value="GIY-YIG_endonuc"/>
</dbReference>
<evidence type="ECO:0000313" key="3">
    <source>
        <dbReference type="Proteomes" id="UP001203207"/>
    </source>
</evidence>
<dbReference type="Gene3D" id="3.40.1440.10">
    <property type="entry name" value="GIY-YIG endonuclease"/>
    <property type="match status" value="1"/>
</dbReference>
<evidence type="ECO:0000259" key="1">
    <source>
        <dbReference type="PROSITE" id="PS50164"/>
    </source>
</evidence>
<dbReference type="EMBL" id="JAKRVX010000005">
    <property type="protein sequence ID" value="MCL9817780.1"/>
    <property type="molecule type" value="Genomic_DNA"/>
</dbReference>
<dbReference type="RefSeq" id="WP_250585128.1">
    <property type="nucleotide sequence ID" value="NZ_JAKRVX010000005.1"/>
</dbReference>
<dbReference type="Proteomes" id="UP001203207">
    <property type="component" value="Unassembled WGS sequence"/>
</dbReference>
<dbReference type="AlphaFoldDB" id="A0AAE3K9N3"/>
<proteinExistence type="predicted"/>
<reference evidence="2" key="1">
    <citation type="journal article" date="2022" name="Syst. Appl. Microbiol.">
        <title>Natronocalculus amylovorans gen. nov., sp. nov., and Natranaeroarchaeum aerophilus sp. nov., dominant culturable amylolytic natronoarchaea from hypersaline soda lakes in southwestern Siberia.</title>
        <authorList>
            <person name="Sorokin D.Y."/>
            <person name="Elcheninov A.G."/>
            <person name="Khizhniak T.V."/>
            <person name="Koenen M."/>
            <person name="Bale N.J."/>
            <person name="Damste J.S.S."/>
            <person name="Kublanov I.V."/>
        </authorList>
    </citation>
    <scope>NUCLEOTIDE SEQUENCE</scope>
    <source>
        <strain evidence="2">AArc-St2</strain>
    </source>
</reference>
<sequence length="184" mass="21405">MAEINWSKVPQRGGVYCMYDLDENPVYVGYASESDSRSLLPRLREHFTQQNSSVVAHGRIDLLDVWYVEIWISSEYEVAEEQLIAEKEPVFNRGEPTPRSNPIDTDDPDEVLYICDNNERETRLHLPNRIRSKMDHIQRMVDSDQIALEALSRGKQKRLESARNAAQYHLSILESAIERHYEAE</sequence>
<feature type="domain" description="GIY-YIG" evidence="1">
    <location>
        <begin position="11"/>
        <end position="93"/>
    </location>
</feature>
<dbReference type="SUPFAM" id="SSF82771">
    <property type="entry name" value="GIY-YIG endonuclease"/>
    <property type="match status" value="1"/>
</dbReference>
<keyword evidence="3" id="KW-1185">Reference proteome</keyword>
<dbReference type="InterPro" id="IPR035901">
    <property type="entry name" value="GIY-YIG_endonuc_sf"/>
</dbReference>